<dbReference type="EMBL" id="JACHXW010000004">
    <property type="protein sequence ID" value="MBB3151668.1"/>
    <property type="molecule type" value="Genomic_DNA"/>
</dbReference>
<dbReference type="RefSeq" id="WP_183560856.1">
    <property type="nucleotide sequence ID" value="NZ_CBCSLB010000011.1"/>
</dbReference>
<name>A0A7W5C5R0_9BACL</name>
<keyword evidence="2" id="KW-1185">Reference proteome</keyword>
<accession>A0A7W5C5R0</accession>
<dbReference type="AlphaFoldDB" id="A0A7W5C5R0"/>
<dbReference type="SUPFAM" id="SSF54001">
    <property type="entry name" value="Cysteine proteinases"/>
    <property type="match status" value="1"/>
</dbReference>
<evidence type="ECO:0008006" key="3">
    <source>
        <dbReference type="Google" id="ProtNLM"/>
    </source>
</evidence>
<organism evidence="1 2">
    <name type="scientific">Paenibacillus endophyticus</name>
    <dbReference type="NCBI Taxonomy" id="1294268"/>
    <lineage>
        <taxon>Bacteria</taxon>
        <taxon>Bacillati</taxon>
        <taxon>Bacillota</taxon>
        <taxon>Bacilli</taxon>
        <taxon>Bacillales</taxon>
        <taxon>Paenibacillaceae</taxon>
        <taxon>Paenibacillus</taxon>
    </lineage>
</organism>
<dbReference type="Proteomes" id="UP000518605">
    <property type="component" value="Unassembled WGS sequence"/>
</dbReference>
<evidence type="ECO:0000313" key="1">
    <source>
        <dbReference type="EMBL" id="MBB3151668.1"/>
    </source>
</evidence>
<dbReference type="InterPro" id="IPR038765">
    <property type="entry name" value="Papain-like_cys_pep_sf"/>
</dbReference>
<dbReference type="Gene3D" id="3.90.1720.10">
    <property type="entry name" value="endopeptidase domain like (from Nostoc punctiforme)"/>
    <property type="match status" value="1"/>
</dbReference>
<evidence type="ECO:0000313" key="2">
    <source>
        <dbReference type="Proteomes" id="UP000518605"/>
    </source>
</evidence>
<reference evidence="1 2" key="1">
    <citation type="submission" date="2020-08" db="EMBL/GenBank/DDBJ databases">
        <title>Genomic Encyclopedia of Type Strains, Phase III (KMG-III): the genomes of soil and plant-associated and newly described type strains.</title>
        <authorList>
            <person name="Whitman W."/>
        </authorList>
    </citation>
    <scope>NUCLEOTIDE SEQUENCE [LARGE SCALE GENOMIC DNA]</scope>
    <source>
        <strain evidence="1 2">CECT 8234</strain>
    </source>
</reference>
<sequence>MGAANVQDDRTNSIYVLLTNTGTLFTRVIKSFTRAPYNHASLVMDEKLEGVYSFGRKQATNPLNGGFVKEDVYNGTFRHFPETKCKLLRIAVTNQQKTSLEQIICEFEKNKDIYRYNLIGLIGVLIDTDLQPAHSYFCSQFVADSLRSSGIQLWNRPSTLVTPNDFLVHEQAETVFEGYLYDYPLIERHRLGEIAKRFNPEVLFG</sequence>
<comment type="caution">
    <text evidence="1">The sequence shown here is derived from an EMBL/GenBank/DDBJ whole genome shotgun (WGS) entry which is preliminary data.</text>
</comment>
<protein>
    <recommendedName>
        <fullName evidence="3">Permuted papain-like amidase YaeF/Yiix C92 family enzyme</fullName>
    </recommendedName>
</protein>
<proteinExistence type="predicted"/>
<gene>
    <name evidence="1" type="ORF">FHS16_001714</name>
</gene>